<evidence type="ECO:0000313" key="2">
    <source>
        <dbReference type="EMBL" id="MFB9054203.1"/>
    </source>
</evidence>
<feature type="chain" id="PRO_5045375971" evidence="1">
    <location>
        <begin position="19"/>
        <end position="354"/>
    </location>
</feature>
<accession>A0ABV5F4Y5</accession>
<proteinExistence type="predicted"/>
<dbReference type="EMBL" id="JBHMEZ010000012">
    <property type="protein sequence ID" value="MFB9054203.1"/>
    <property type="molecule type" value="Genomic_DNA"/>
</dbReference>
<gene>
    <name evidence="2" type="ORF">ACFFVB_14030</name>
</gene>
<name>A0ABV5F4Y5_9FLAO</name>
<evidence type="ECO:0000313" key="3">
    <source>
        <dbReference type="Proteomes" id="UP001589605"/>
    </source>
</evidence>
<keyword evidence="1" id="KW-0732">Signal</keyword>
<dbReference type="RefSeq" id="WP_382383675.1">
    <property type="nucleotide sequence ID" value="NZ_JBHMEZ010000012.1"/>
</dbReference>
<dbReference type="Proteomes" id="UP001589605">
    <property type="component" value="Unassembled WGS sequence"/>
</dbReference>
<keyword evidence="3" id="KW-1185">Reference proteome</keyword>
<protein>
    <submittedName>
        <fullName evidence="2">Uncharacterized protein</fullName>
    </submittedName>
</protein>
<evidence type="ECO:0000256" key="1">
    <source>
        <dbReference type="SAM" id="SignalP"/>
    </source>
</evidence>
<organism evidence="2 3">
    <name type="scientific">Formosa undariae</name>
    <dbReference type="NCBI Taxonomy" id="1325436"/>
    <lineage>
        <taxon>Bacteria</taxon>
        <taxon>Pseudomonadati</taxon>
        <taxon>Bacteroidota</taxon>
        <taxon>Flavobacteriia</taxon>
        <taxon>Flavobacteriales</taxon>
        <taxon>Flavobacteriaceae</taxon>
        <taxon>Formosa</taxon>
    </lineage>
</organism>
<comment type="caution">
    <text evidence="2">The sequence shown here is derived from an EMBL/GenBank/DDBJ whole genome shotgun (WGS) entry which is preliminary data.</text>
</comment>
<feature type="signal peptide" evidence="1">
    <location>
        <begin position="1"/>
        <end position="18"/>
    </location>
</feature>
<sequence length="354" mass="40343">MKNPLFILVLLLFFQNSAAQKVIYFPVHDGISFPATLTKIELTDSETILYFKMQAGTAFIIPDNTHIIDALNQSQKLFVTKAVGLNITDNNFVNNSTGMLYKLYFPPVSHEVTHINYGERGSGESNWAIKNIDISNSDNYIFKNYAARPNTDEQIIGYPKTMENFSDIKIPERQEIGLSDLPKSVFGNWQDKYDTLITCITPEFILFNFKIYRYQKLYKTGGNTFLIVTSGGDFEILSQTSDVLTLKHKKILNLKRDDRTLKVPEDLKGNWLHYAGVKKIKITDTYFYNDDTGIPNVNEIENNKIISIGSSSEGELWFLLNNGENYNAFQAKKIGQNYVITPAGFPNAIYRKVE</sequence>
<reference evidence="2 3" key="1">
    <citation type="submission" date="2024-09" db="EMBL/GenBank/DDBJ databases">
        <authorList>
            <person name="Sun Q."/>
            <person name="Mori K."/>
        </authorList>
    </citation>
    <scope>NUCLEOTIDE SEQUENCE [LARGE SCALE GENOMIC DNA]</scope>
    <source>
        <strain evidence="2 3">CECT 8286</strain>
    </source>
</reference>